<dbReference type="InterPro" id="IPR001901">
    <property type="entry name" value="Translocase_SecE/Sec61-g"/>
</dbReference>
<keyword evidence="8 9" id="KW-0472">Membrane</keyword>
<evidence type="ECO:0000256" key="3">
    <source>
        <dbReference type="ARBA" id="ARBA00022475"/>
    </source>
</evidence>
<protein>
    <recommendedName>
        <fullName evidence="9">Protein translocase subunit SecE</fullName>
    </recommendedName>
</protein>
<dbReference type="NCBIfam" id="TIGR00964">
    <property type="entry name" value="secE_bact"/>
    <property type="match status" value="1"/>
</dbReference>
<dbReference type="InterPro" id="IPR005807">
    <property type="entry name" value="SecE_bac"/>
</dbReference>
<keyword evidence="7 9" id="KW-0811">Translocation</keyword>
<accession>A0A1Y6ESK4</accession>
<dbReference type="AlphaFoldDB" id="A0A1Y6ESK4"/>
<keyword evidence="3 9" id="KW-1003">Cell membrane</keyword>
<dbReference type="GO" id="GO:0008320">
    <property type="term" value="F:protein transmembrane transporter activity"/>
    <property type="evidence" value="ECO:0007669"/>
    <property type="project" value="UniProtKB-UniRule"/>
</dbReference>
<keyword evidence="6 9" id="KW-1133">Transmembrane helix</keyword>
<keyword evidence="2 9" id="KW-0813">Transport</keyword>
<proteinExistence type="inferred from homology"/>
<comment type="function">
    <text evidence="9">Essential subunit of the Sec protein translocation channel SecYEG. Clamps together the 2 halves of SecY. May contact the channel plug during translocation.</text>
</comment>
<name>A0A1Y6ESK4_9HYPH</name>
<reference evidence="11" key="1">
    <citation type="submission" date="2017-04" db="EMBL/GenBank/DDBJ databases">
        <authorList>
            <person name="Varghese N."/>
            <person name="Submissions S."/>
        </authorList>
    </citation>
    <scope>NUCLEOTIDE SEQUENCE [LARGE SCALE GENOMIC DNA]</scope>
</reference>
<comment type="subunit">
    <text evidence="9">Component of the Sec protein translocase complex. Heterotrimer consisting of SecY, SecE and SecG subunits. The heterotrimers can form oligomers, although 1 heterotrimer is thought to be able to translocate proteins. Interacts with the ribosome. Interacts with SecDF, and other proteins may be involved. Interacts with SecA.</text>
</comment>
<dbReference type="PANTHER" id="PTHR33910:SF1">
    <property type="entry name" value="PROTEIN TRANSLOCASE SUBUNIT SECE"/>
    <property type="match status" value="1"/>
</dbReference>
<dbReference type="GO" id="GO:0005886">
    <property type="term" value="C:plasma membrane"/>
    <property type="evidence" value="ECO:0007669"/>
    <property type="project" value="UniProtKB-SubCell"/>
</dbReference>
<evidence type="ECO:0000256" key="8">
    <source>
        <dbReference type="ARBA" id="ARBA00023136"/>
    </source>
</evidence>
<evidence type="ECO:0000256" key="5">
    <source>
        <dbReference type="ARBA" id="ARBA00022927"/>
    </source>
</evidence>
<dbReference type="GO" id="GO:0043952">
    <property type="term" value="P:protein transport by the Sec complex"/>
    <property type="evidence" value="ECO:0007669"/>
    <property type="project" value="UniProtKB-UniRule"/>
</dbReference>
<evidence type="ECO:0000256" key="4">
    <source>
        <dbReference type="ARBA" id="ARBA00022692"/>
    </source>
</evidence>
<organism evidence="10 11">
    <name type="scientific">Devosia lucknowensis</name>
    <dbReference type="NCBI Taxonomy" id="1096929"/>
    <lineage>
        <taxon>Bacteria</taxon>
        <taxon>Pseudomonadati</taxon>
        <taxon>Pseudomonadota</taxon>
        <taxon>Alphaproteobacteria</taxon>
        <taxon>Hyphomicrobiales</taxon>
        <taxon>Devosiaceae</taxon>
        <taxon>Devosia</taxon>
    </lineage>
</organism>
<dbReference type="PANTHER" id="PTHR33910">
    <property type="entry name" value="PROTEIN TRANSLOCASE SUBUNIT SECE"/>
    <property type="match status" value="1"/>
</dbReference>
<keyword evidence="4 9" id="KW-0812">Transmembrane</keyword>
<evidence type="ECO:0000256" key="9">
    <source>
        <dbReference type="HAMAP-Rule" id="MF_00422"/>
    </source>
</evidence>
<dbReference type="InterPro" id="IPR038379">
    <property type="entry name" value="SecE_sf"/>
</dbReference>
<dbReference type="Pfam" id="PF00584">
    <property type="entry name" value="SecE"/>
    <property type="match status" value="1"/>
</dbReference>
<gene>
    <name evidence="9" type="primary">secE</name>
    <name evidence="10" type="ORF">SAMN06295905_1290</name>
</gene>
<sequence>MARPNPVQFLQQVRSEVSKVTWPGRNEVVISSIMVVVLVILASLFFLLADQVISWLVSLMLSIR</sequence>
<dbReference type="RefSeq" id="WP_086469630.1">
    <property type="nucleotide sequence ID" value="NZ_FXWK01000001.1"/>
</dbReference>
<dbReference type="HAMAP" id="MF_00422">
    <property type="entry name" value="SecE"/>
    <property type="match status" value="1"/>
</dbReference>
<comment type="subcellular location">
    <subcellularLocation>
        <location evidence="9">Cell membrane</location>
        <topology evidence="9">Single-pass membrane protein</topology>
    </subcellularLocation>
    <subcellularLocation>
        <location evidence="1">Membrane</location>
    </subcellularLocation>
</comment>
<evidence type="ECO:0000256" key="6">
    <source>
        <dbReference type="ARBA" id="ARBA00022989"/>
    </source>
</evidence>
<evidence type="ECO:0000256" key="7">
    <source>
        <dbReference type="ARBA" id="ARBA00023010"/>
    </source>
</evidence>
<dbReference type="GO" id="GO:0065002">
    <property type="term" value="P:intracellular protein transmembrane transport"/>
    <property type="evidence" value="ECO:0007669"/>
    <property type="project" value="UniProtKB-UniRule"/>
</dbReference>
<dbReference type="Gene3D" id="1.20.5.1030">
    <property type="entry name" value="Preprotein translocase secy subunit"/>
    <property type="match status" value="1"/>
</dbReference>
<dbReference type="GO" id="GO:0009306">
    <property type="term" value="P:protein secretion"/>
    <property type="evidence" value="ECO:0007669"/>
    <property type="project" value="UniProtKB-UniRule"/>
</dbReference>
<keyword evidence="5 9" id="KW-0653">Protein transport</keyword>
<comment type="similarity">
    <text evidence="9">Belongs to the SecE/SEC61-gamma family.</text>
</comment>
<dbReference type="EMBL" id="FXWK01000001">
    <property type="protein sequence ID" value="SMQ65695.1"/>
    <property type="molecule type" value="Genomic_DNA"/>
</dbReference>
<evidence type="ECO:0000313" key="11">
    <source>
        <dbReference type="Proteomes" id="UP000194474"/>
    </source>
</evidence>
<dbReference type="Proteomes" id="UP000194474">
    <property type="component" value="Unassembled WGS sequence"/>
</dbReference>
<dbReference type="PROSITE" id="PS01067">
    <property type="entry name" value="SECE_SEC61G"/>
    <property type="match status" value="1"/>
</dbReference>
<evidence type="ECO:0000256" key="1">
    <source>
        <dbReference type="ARBA" id="ARBA00004370"/>
    </source>
</evidence>
<feature type="transmembrane region" description="Helical" evidence="9">
    <location>
        <begin position="28"/>
        <end position="61"/>
    </location>
</feature>
<keyword evidence="11" id="KW-1185">Reference proteome</keyword>
<evidence type="ECO:0000256" key="2">
    <source>
        <dbReference type="ARBA" id="ARBA00022448"/>
    </source>
</evidence>
<dbReference type="GO" id="GO:0006605">
    <property type="term" value="P:protein targeting"/>
    <property type="evidence" value="ECO:0007669"/>
    <property type="project" value="UniProtKB-UniRule"/>
</dbReference>
<evidence type="ECO:0000313" key="10">
    <source>
        <dbReference type="EMBL" id="SMQ65695.1"/>
    </source>
</evidence>